<comment type="caution">
    <text evidence="3">The sequence shown here is derived from an EMBL/GenBank/DDBJ whole genome shotgun (WGS) entry which is preliminary data.</text>
</comment>
<keyword evidence="4" id="KW-1185">Reference proteome</keyword>
<dbReference type="InterPro" id="IPR039843">
    <property type="entry name" value="KXD1-like"/>
</dbReference>
<dbReference type="GO" id="GO:0032418">
    <property type="term" value="P:lysosome localization"/>
    <property type="evidence" value="ECO:0007669"/>
    <property type="project" value="TreeGrafter"/>
</dbReference>
<feature type="domain" description="KxDL" evidence="2">
    <location>
        <begin position="28"/>
        <end position="90"/>
    </location>
</feature>
<proteinExistence type="inferred from homology"/>
<reference evidence="3 4" key="1">
    <citation type="journal article" date="2018" name="Genome Biol. Evol.">
        <title>Multiple Roots of Fruiting Body Formation in Amoebozoa.</title>
        <authorList>
            <person name="Hillmann F."/>
            <person name="Forbes G."/>
            <person name="Novohradska S."/>
            <person name="Ferling I."/>
            <person name="Riege K."/>
            <person name="Groth M."/>
            <person name="Westermann M."/>
            <person name="Marz M."/>
            <person name="Spaller T."/>
            <person name="Winckler T."/>
            <person name="Schaap P."/>
            <person name="Glockner G."/>
        </authorList>
    </citation>
    <scope>NUCLEOTIDE SEQUENCE [LARGE SCALE GENOMIC DNA]</scope>
    <source>
        <strain evidence="3 4">Jena</strain>
    </source>
</reference>
<evidence type="ECO:0000313" key="4">
    <source>
        <dbReference type="Proteomes" id="UP000241769"/>
    </source>
</evidence>
<dbReference type="InParanoid" id="A0A2P6NAZ8"/>
<dbReference type="Proteomes" id="UP000241769">
    <property type="component" value="Unassembled WGS sequence"/>
</dbReference>
<evidence type="ECO:0000313" key="3">
    <source>
        <dbReference type="EMBL" id="PRP81121.1"/>
    </source>
</evidence>
<dbReference type="AlphaFoldDB" id="A0A2P6NAZ8"/>
<dbReference type="STRING" id="1890364.A0A2P6NAZ8"/>
<dbReference type="PANTHER" id="PTHR13511:SF0">
    <property type="entry name" value="KXDL MOTIF-CONTAINING PROTEIN 1"/>
    <property type="match status" value="1"/>
</dbReference>
<dbReference type="OrthoDB" id="10258877at2759"/>
<sequence length="108" mass="13190">MLHNYFGCRFRCELLPIFLTDSKLRNQELIQTTMALGNFNDYSSREYGQLQRDLDRYTRMMKEMKKDLTYIFKKIKTLKEKTQEKYPYEYAQMVQEMRGNNVEEEEDS</sequence>
<organism evidence="3 4">
    <name type="scientific">Planoprotostelium fungivorum</name>
    <dbReference type="NCBI Taxonomy" id="1890364"/>
    <lineage>
        <taxon>Eukaryota</taxon>
        <taxon>Amoebozoa</taxon>
        <taxon>Evosea</taxon>
        <taxon>Variosea</taxon>
        <taxon>Cavosteliida</taxon>
        <taxon>Cavosteliaceae</taxon>
        <taxon>Planoprotostelium</taxon>
    </lineage>
</organism>
<comment type="similarity">
    <text evidence="1">Belongs to the KXD1 family.</text>
</comment>
<dbReference type="Pfam" id="PF10241">
    <property type="entry name" value="KxDL"/>
    <property type="match status" value="1"/>
</dbReference>
<dbReference type="GO" id="GO:0099078">
    <property type="term" value="C:BORC complex"/>
    <property type="evidence" value="ECO:0007669"/>
    <property type="project" value="TreeGrafter"/>
</dbReference>
<accession>A0A2P6NAZ8</accession>
<name>A0A2P6NAZ8_9EUKA</name>
<protein>
    <recommendedName>
        <fullName evidence="2">KxDL domain-containing protein</fullName>
    </recommendedName>
</protein>
<dbReference type="InterPro" id="IPR019371">
    <property type="entry name" value="KxDL_dom"/>
</dbReference>
<dbReference type="EMBL" id="MDYQ01000129">
    <property type="protein sequence ID" value="PRP81121.1"/>
    <property type="molecule type" value="Genomic_DNA"/>
</dbReference>
<evidence type="ECO:0000256" key="1">
    <source>
        <dbReference type="ARBA" id="ARBA00005913"/>
    </source>
</evidence>
<dbReference type="PANTHER" id="PTHR13511">
    <property type="entry name" value="KXDL MOTIF-CONTAINING PROTEIN 1"/>
    <property type="match status" value="1"/>
</dbReference>
<evidence type="ECO:0000259" key="2">
    <source>
        <dbReference type="Pfam" id="PF10241"/>
    </source>
</evidence>
<gene>
    <name evidence="3" type="ORF">PROFUN_01955</name>
</gene>